<dbReference type="GO" id="GO:0006281">
    <property type="term" value="P:DNA repair"/>
    <property type="evidence" value="ECO:0007669"/>
    <property type="project" value="UniProtKB-KW"/>
</dbReference>
<evidence type="ECO:0000256" key="3">
    <source>
        <dbReference type="ARBA" id="ARBA00022723"/>
    </source>
</evidence>
<feature type="region of interest" description="Disordered" evidence="12">
    <location>
        <begin position="265"/>
        <end position="295"/>
    </location>
</feature>
<keyword evidence="8" id="KW-0460">Magnesium</keyword>
<dbReference type="InterPro" id="IPR036279">
    <property type="entry name" value="5-3_exonuclease_C_sf"/>
</dbReference>
<dbReference type="InterPro" id="IPR006086">
    <property type="entry name" value="XPG-I_dom"/>
</dbReference>
<dbReference type="SUPFAM" id="SSF88723">
    <property type="entry name" value="PIN domain-like"/>
    <property type="match status" value="1"/>
</dbReference>
<dbReference type="FunFam" id="3.40.50.1010:FF:000111">
    <property type="entry name" value="Exonuclease 1"/>
    <property type="match status" value="1"/>
</dbReference>
<dbReference type="Pfam" id="PF00752">
    <property type="entry name" value="XPG_N"/>
    <property type="match status" value="1"/>
</dbReference>
<feature type="compositionally biased region" description="Low complexity" evidence="12">
    <location>
        <begin position="280"/>
        <end position="295"/>
    </location>
</feature>
<evidence type="ECO:0000256" key="5">
    <source>
        <dbReference type="ARBA" id="ARBA00022763"/>
    </source>
</evidence>
<feature type="domain" description="XPG-I" evidence="13">
    <location>
        <begin position="142"/>
        <end position="208"/>
    </location>
</feature>
<feature type="region of interest" description="Disordered" evidence="12">
    <location>
        <begin position="629"/>
        <end position="651"/>
    </location>
</feature>
<keyword evidence="6" id="KW-0378">Hydrolase</keyword>
<dbReference type="GO" id="GO:0003677">
    <property type="term" value="F:DNA binding"/>
    <property type="evidence" value="ECO:0007669"/>
    <property type="project" value="UniProtKB-KW"/>
</dbReference>
<evidence type="ECO:0000313" key="15">
    <source>
        <dbReference type="EMBL" id="ORZ31257.1"/>
    </source>
</evidence>
<dbReference type="Gene3D" id="1.10.150.20">
    <property type="entry name" value="5' to 3' exonuclease, C-terminal subdomain"/>
    <property type="match status" value="1"/>
</dbReference>
<dbReference type="InterPro" id="IPR006085">
    <property type="entry name" value="XPG_DNA_repair_N"/>
</dbReference>
<dbReference type="CDD" id="cd09857">
    <property type="entry name" value="PIN_EXO1"/>
    <property type="match status" value="1"/>
</dbReference>
<evidence type="ECO:0000259" key="13">
    <source>
        <dbReference type="SMART" id="SM00484"/>
    </source>
</evidence>
<keyword evidence="3" id="KW-0479">Metal-binding</keyword>
<dbReference type="GO" id="GO:0005634">
    <property type="term" value="C:nucleus"/>
    <property type="evidence" value="ECO:0007669"/>
    <property type="project" value="UniProtKB-SubCell"/>
</dbReference>
<feature type="region of interest" description="Disordered" evidence="12">
    <location>
        <begin position="482"/>
        <end position="617"/>
    </location>
</feature>
<sequence length="809" mass="88469">MGIHGLLPLLVQQPNPNSASEHLSQFANCTLGIDGHGWLHKAIYGCATALALNQPTTAYLVYFARRLRLLQSLNITPLVVLDGAPPPLKSDTNADRRQRRDAALSLGRQLLTAGKVAAAERAFQSAVGITRTIVQQLVSLLKYMKIQYIIAPYEADPQLVYLERIGRIDAILSEDSDLLVFGAQTLVTKWDAQLGTCQVIRARSVFGASGPLRGWTRNMLVDCAILAGCDYLASAPGVGIKTAMRAVEGVVNADKFEAGRCARKPSSHTVIPDDVDNKINSDNGSIPNPNSNPIPYRADTLSRAIRRLQFQSNKPSSSSTSVASSASHVSHLTSPAYLQSAIRARLAFRHARVWCPFTRRLACLRPWPPAHERSSPGSDYAHLGLMDVEETDYDGIGPWKPPEVAEKVAIGDVDPVTLQPCKHVQDSLHVWEAIVRVVEQRPLSSGGPTVSSSGSGDEISSNGEGFEEEDELHVFVEFEGSESDAAAGTAHDESETVIPASDDSPRRPAPPRSQASHGSTVPVHLPSPPTSDPSSSGDSATSYPDSIPASPTLPPHSPFSSQQPRHVPPPDLAQPAASTTPSYPAVAPTPCPPPSPPGCIQPPIDQRHAPATHSPHHRFRISHHPAANQHLRQQHPMPRGHSSNSTNHHWPHSWRAKAAPMLILTAKKTTLMAPTRPLPPHPNHPRHTEHQNPQLIARSGHGQRQRQWIVCRLCLVYRDCFRRHGGRRRRRCRCRRCHPLSGRGTLGEDRSESAMAGSSTSSHDELEGSLMHKLKSPFLLICWNVPHLELFMRQTTSFLLHLFVFSCQE</sequence>
<keyword evidence="5" id="KW-0227">DNA damage</keyword>
<dbReference type="OrthoDB" id="26491at2759"/>
<dbReference type="EMBL" id="MCFL01000064">
    <property type="protein sequence ID" value="ORZ31257.1"/>
    <property type="molecule type" value="Genomic_DNA"/>
</dbReference>
<keyword evidence="2" id="KW-0540">Nuclease</keyword>
<evidence type="ECO:0000256" key="11">
    <source>
        <dbReference type="ARBA" id="ARBA00023242"/>
    </source>
</evidence>
<evidence type="ECO:0000256" key="10">
    <source>
        <dbReference type="ARBA" id="ARBA00023204"/>
    </source>
</evidence>
<dbReference type="InterPro" id="IPR006084">
    <property type="entry name" value="XPG/Rad2"/>
</dbReference>
<evidence type="ECO:0000256" key="1">
    <source>
        <dbReference type="ARBA" id="ARBA00004123"/>
    </source>
</evidence>
<evidence type="ECO:0000256" key="4">
    <source>
        <dbReference type="ARBA" id="ARBA00022759"/>
    </source>
</evidence>
<evidence type="ECO:0000256" key="2">
    <source>
        <dbReference type="ARBA" id="ARBA00022722"/>
    </source>
</evidence>
<dbReference type="GO" id="GO:0017108">
    <property type="term" value="F:5'-flap endonuclease activity"/>
    <property type="evidence" value="ECO:0007669"/>
    <property type="project" value="TreeGrafter"/>
</dbReference>
<keyword evidence="9" id="KW-0238">DNA-binding</keyword>
<feature type="domain" description="XPG N-terminal" evidence="14">
    <location>
        <begin position="1"/>
        <end position="103"/>
    </location>
</feature>
<accession>A0A1Y2H9J9</accession>
<feature type="region of interest" description="Disordered" evidence="12">
    <location>
        <begin position="745"/>
        <end position="764"/>
    </location>
</feature>
<comment type="caution">
    <text evidence="15">The sequence shown here is derived from an EMBL/GenBank/DDBJ whole genome shotgun (WGS) entry which is preliminary data.</text>
</comment>
<dbReference type="AlphaFoldDB" id="A0A1Y2H9J9"/>
<feature type="compositionally biased region" description="Low complexity" evidence="12">
    <location>
        <begin position="444"/>
        <end position="464"/>
    </location>
</feature>
<proteinExistence type="predicted"/>
<dbReference type="InterPro" id="IPR029060">
    <property type="entry name" value="PIN-like_dom_sf"/>
</dbReference>
<keyword evidence="4" id="KW-0255">Endonuclease</keyword>
<evidence type="ECO:0000256" key="6">
    <source>
        <dbReference type="ARBA" id="ARBA00022801"/>
    </source>
</evidence>
<evidence type="ECO:0000256" key="9">
    <source>
        <dbReference type="ARBA" id="ARBA00023125"/>
    </source>
</evidence>
<name>A0A1Y2H9J9_9FUNG</name>
<gene>
    <name evidence="15" type="ORF">BCR44DRAFT_1405489</name>
</gene>
<organism evidence="15 16">
    <name type="scientific">Catenaria anguillulae PL171</name>
    <dbReference type="NCBI Taxonomy" id="765915"/>
    <lineage>
        <taxon>Eukaryota</taxon>
        <taxon>Fungi</taxon>
        <taxon>Fungi incertae sedis</taxon>
        <taxon>Blastocladiomycota</taxon>
        <taxon>Blastocladiomycetes</taxon>
        <taxon>Blastocladiales</taxon>
        <taxon>Catenariaceae</taxon>
        <taxon>Catenaria</taxon>
    </lineage>
</organism>
<feature type="compositionally biased region" description="Low complexity" evidence="12">
    <location>
        <begin position="532"/>
        <end position="546"/>
    </location>
</feature>
<keyword evidence="10" id="KW-0234">DNA repair</keyword>
<dbReference type="PRINTS" id="PR00853">
    <property type="entry name" value="XPGRADSUPER"/>
</dbReference>
<dbReference type="Proteomes" id="UP000193411">
    <property type="component" value="Unassembled WGS sequence"/>
</dbReference>
<dbReference type="GO" id="GO:0046872">
    <property type="term" value="F:metal ion binding"/>
    <property type="evidence" value="ECO:0007669"/>
    <property type="project" value="UniProtKB-KW"/>
</dbReference>
<dbReference type="SUPFAM" id="SSF47807">
    <property type="entry name" value="5' to 3' exonuclease, C-terminal subdomain"/>
    <property type="match status" value="1"/>
</dbReference>
<dbReference type="SMART" id="SM00484">
    <property type="entry name" value="XPGI"/>
    <property type="match status" value="1"/>
</dbReference>
<dbReference type="InterPro" id="IPR044752">
    <property type="entry name" value="PIN-like_EXO1"/>
</dbReference>
<dbReference type="GO" id="GO:0004527">
    <property type="term" value="F:exonuclease activity"/>
    <property type="evidence" value="ECO:0007669"/>
    <property type="project" value="UniProtKB-KW"/>
</dbReference>
<feature type="region of interest" description="Disordered" evidence="12">
    <location>
        <begin position="442"/>
        <end position="468"/>
    </location>
</feature>
<evidence type="ECO:0000259" key="14">
    <source>
        <dbReference type="SMART" id="SM00485"/>
    </source>
</evidence>
<dbReference type="Pfam" id="PF00867">
    <property type="entry name" value="XPG_I"/>
    <property type="match status" value="1"/>
</dbReference>
<comment type="subcellular location">
    <subcellularLocation>
        <location evidence="1">Nucleus</location>
    </subcellularLocation>
</comment>
<dbReference type="PANTHER" id="PTHR11081:SF9">
    <property type="entry name" value="FLAP ENDONUCLEASE 1"/>
    <property type="match status" value="1"/>
</dbReference>
<dbReference type="SMART" id="SM00485">
    <property type="entry name" value="XPGN"/>
    <property type="match status" value="1"/>
</dbReference>
<keyword evidence="7" id="KW-0269">Exonuclease</keyword>
<protein>
    <submittedName>
        <fullName evidence="15">Uncharacterized protein</fullName>
    </submittedName>
</protein>
<feature type="compositionally biased region" description="Pro residues" evidence="12">
    <location>
        <begin position="587"/>
        <end position="600"/>
    </location>
</feature>
<evidence type="ECO:0000256" key="12">
    <source>
        <dbReference type="SAM" id="MobiDB-lite"/>
    </source>
</evidence>
<dbReference type="STRING" id="765915.A0A1Y2H9J9"/>
<keyword evidence="11" id="KW-0539">Nucleus</keyword>
<reference evidence="15 16" key="1">
    <citation type="submission" date="2016-07" db="EMBL/GenBank/DDBJ databases">
        <title>Pervasive Adenine N6-methylation of Active Genes in Fungi.</title>
        <authorList>
            <consortium name="DOE Joint Genome Institute"/>
            <person name="Mondo S.J."/>
            <person name="Dannebaum R.O."/>
            <person name="Kuo R.C."/>
            <person name="Labutti K."/>
            <person name="Haridas S."/>
            <person name="Kuo A."/>
            <person name="Salamov A."/>
            <person name="Ahrendt S.R."/>
            <person name="Lipzen A."/>
            <person name="Sullivan W."/>
            <person name="Andreopoulos W.B."/>
            <person name="Clum A."/>
            <person name="Lindquist E."/>
            <person name="Daum C."/>
            <person name="Ramamoorthy G.K."/>
            <person name="Gryganskyi A."/>
            <person name="Culley D."/>
            <person name="Magnuson J.K."/>
            <person name="James T.Y."/>
            <person name="O'Malley M.A."/>
            <person name="Stajich J.E."/>
            <person name="Spatafora J.W."/>
            <person name="Visel A."/>
            <person name="Grigoriev I.V."/>
        </authorList>
    </citation>
    <scope>NUCLEOTIDE SEQUENCE [LARGE SCALE GENOMIC DNA]</scope>
    <source>
        <strain evidence="15 16">PL171</strain>
    </source>
</reference>
<evidence type="ECO:0000256" key="7">
    <source>
        <dbReference type="ARBA" id="ARBA00022839"/>
    </source>
</evidence>
<evidence type="ECO:0000256" key="8">
    <source>
        <dbReference type="ARBA" id="ARBA00022842"/>
    </source>
</evidence>
<evidence type="ECO:0000313" key="16">
    <source>
        <dbReference type="Proteomes" id="UP000193411"/>
    </source>
</evidence>
<dbReference type="Gene3D" id="3.40.50.1010">
    <property type="entry name" value="5'-nuclease"/>
    <property type="match status" value="1"/>
</dbReference>
<dbReference type="PANTHER" id="PTHR11081">
    <property type="entry name" value="FLAP ENDONUCLEASE FAMILY MEMBER"/>
    <property type="match status" value="1"/>
</dbReference>
<keyword evidence="16" id="KW-1185">Reference proteome</keyword>